<name>A0A969WBT2_9GAMM</name>
<comment type="caution">
    <text evidence="2">The sequence shown here is derived from an EMBL/GenBank/DDBJ whole genome shotgun (WGS) entry which is preliminary data.</text>
</comment>
<keyword evidence="3" id="KW-1185">Reference proteome</keyword>
<protein>
    <recommendedName>
        <fullName evidence="4">PEP-CTERM sorting domain-containing protein</fullName>
    </recommendedName>
</protein>
<evidence type="ECO:0000313" key="3">
    <source>
        <dbReference type="Proteomes" id="UP000653472"/>
    </source>
</evidence>
<feature type="chain" id="PRO_5037123076" description="PEP-CTERM sorting domain-containing protein" evidence="1">
    <location>
        <begin position="19"/>
        <end position="371"/>
    </location>
</feature>
<dbReference type="EMBL" id="JAAVXB010000007">
    <property type="protein sequence ID" value="NKF23215.1"/>
    <property type="molecule type" value="Genomic_DNA"/>
</dbReference>
<accession>A0A969WBT2</accession>
<dbReference type="RefSeq" id="WP_168148546.1">
    <property type="nucleotide sequence ID" value="NZ_JAAVXB010000007.1"/>
</dbReference>
<sequence>MRRNFVRGAALAALVCSACSGGGGGSSSGDAGSGGGSSSGDDAAQRHILFVGNSFTHGRYQPVRLYNNGGTSAISGGSPLVIDDNADATGSRAEDNESGPFGGIPGIFAEFAVESGLDYDVHIEAISSATLKTHISAASSVMYDAKWDAIVLQEQSTRPLPSALAGDSNHDAAVFCSSVQSIETSLHNVAPSANVWLYETWPRADTAQTLAGSTSSSDFATNYADALQQLGDAYHDAYYRAAARDGDVAGVAPVGDAWMRAWAQGIAEPNPYTGSTGLPSLWYGINASNDPQISSADRYHPSIYGAYLSALVLFQRITGVEATTLGSGESAAASLGISPTIAVQLQQIASQTVSGADATLVNASPDPCTDF</sequence>
<proteinExistence type="predicted"/>
<dbReference type="AlphaFoldDB" id="A0A969WBT2"/>
<dbReference type="InterPro" id="IPR036514">
    <property type="entry name" value="SGNH_hydro_sf"/>
</dbReference>
<keyword evidence="1" id="KW-0732">Signal</keyword>
<gene>
    <name evidence="2" type="ORF">G7Y82_12900</name>
</gene>
<reference evidence="2" key="1">
    <citation type="submission" date="2020-03" db="EMBL/GenBank/DDBJ databases">
        <title>Solimonas marina sp. nov., isolated from deep seawater of the Pacific Ocean.</title>
        <authorList>
            <person name="Liu X."/>
            <person name="Lai Q."/>
            <person name="Sun F."/>
            <person name="Gai Y."/>
            <person name="Li G."/>
            <person name="Shao Z."/>
        </authorList>
    </citation>
    <scope>NUCLEOTIDE SEQUENCE</scope>
    <source>
        <strain evidence="2">C16B3</strain>
    </source>
</reference>
<dbReference type="SUPFAM" id="SSF52266">
    <property type="entry name" value="SGNH hydrolase"/>
    <property type="match status" value="1"/>
</dbReference>
<dbReference type="Gene3D" id="3.40.50.1110">
    <property type="entry name" value="SGNH hydrolase"/>
    <property type="match status" value="1"/>
</dbReference>
<evidence type="ECO:0000313" key="2">
    <source>
        <dbReference type="EMBL" id="NKF23215.1"/>
    </source>
</evidence>
<evidence type="ECO:0000256" key="1">
    <source>
        <dbReference type="SAM" id="SignalP"/>
    </source>
</evidence>
<dbReference type="Proteomes" id="UP000653472">
    <property type="component" value="Unassembled WGS sequence"/>
</dbReference>
<feature type="signal peptide" evidence="1">
    <location>
        <begin position="1"/>
        <end position="18"/>
    </location>
</feature>
<evidence type="ECO:0008006" key="4">
    <source>
        <dbReference type="Google" id="ProtNLM"/>
    </source>
</evidence>
<dbReference type="GO" id="GO:0016788">
    <property type="term" value="F:hydrolase activity, acting on ester bonds"/>
    <property type="evidence" value="ECO:0007669"/>
    <property type="project" value="UniProtKB-ARBA"/>
</dbReference>
<organism evidence="2 3">
    <name type="scientific">Solimonas marina</name>
    <dbReference type="NCBI Taxonomy" id="2714601"/>
    <lineage>
        <taxon>Bacteria</taxon>
        <taxon>Pseudomonadati</taxon>
        <taxon>Pseudomonadota</taxon>
        <taxon>Gammaproteobacteria</taxon>
        <taxon>Nevskiales</taxon>
        <taxon>Nevskiaceae</taxon>
        <taxon>Solimonas</taxon>
    </lineage>
</organism>